<evidence type="ECO:0000256" key="2">
    <source>
        <dbReference type="ARBA" id="ARBA00022840"/>
    </source>
</evidence>
<dbReference type="EMBL" id="JGDS01000062">
    <property type="protein sequence ID" value="EXZ71918.1"/>
    <property type="molecule type" value="Genomic_DNA"/>
</dbReference>
<dbReference type="InterPro" id="IPR058031">
    <property type="entry name" value="AAA_lid_NorR"/>
</dbReference>
<dbReference type="InterPro" id="IPR002078">
    <property type="entry name" value="Sigma_54_int"/>
</dbReference>
<keyword evidence="2" id="KW-0067">ATP-binding</keyword>
<dbReference type="PROSITE" id="PS50045">
    <property type="entry name" value="SIGMA54_INTERACT_4"/>
    <property type="match status" value="1"/>
</dbReference>
<gene>
    <name evidence="8" type="ORF">M123_3521</name>
</gene>
<evidence type="ECO:0000259" key="7">
    <source>
        <dbReference type="PROSITE" id="PS50110"/>
    </source>
</evidence>
<keyword evidence="5" id="KW-0597">Phosphoprotein</keyword>
<dbReference type="PRINTS" id="PR01590">
    <property type="entry name" value="HTHFIS"/>
</dbReference>
<dbReference type="SUPFAM" id="SSF52172">
    <property type="entry name" value="CheY-like"/>
    <property type="match status" value="1"/>
</dbReference>
<organism evidence="8 9">
    <name type="scientific">Bacteroides fragilis str. 3976T8</name>
    <dbReference type="NCBI Taxonomy" id="1339314"/>
    <lineage>
        <taxon>Bacteria</taxon>
        <taxon>Pseudomonadati</taxon>
        <taxon>Bacteroidota</taxon>
        <taxon>Bacteroidia</taxon>
        <taxon>Bacteroidales</taxon>
        <taxon>Bacteroidaceae</taxon>
        <taxon>Bacteroides</taxon>
    </lineage>
</organism>
<dbReference type="GO" id="GO:0006355">
    <property type="term" value="P:regulation of DNA-templated transcription"/>
    <property type="evidence" value="ECO:0007669"/>
    <property type="project" value="InterPro"/>
</dbReference>
<dbReference type="PANTHER" id="PTHR32071:SF81">
    <property type="entry name" value="PROPIONATE CATABOLISM OPERON REGULATORY PROTEIN"/>
    <property type="match status" value="1"/>
</dbReference>
<dbReference type="Pfam" id="PF00072">
    <property type="entry name" value="Response_reg"/>
    <property type="match status" value="1"/>
</dbReference>
<keyword evidence="3" id="KW-0805">Transcription regulation</keyword>
<dbReference type="AlphaFoldDB" id="A0A016ARY5"/>
<dbReference type="Proteomes" id="UP000020938">
    <property type="component" value="Unassembled WGS sequence"/>
</dbReference>
<dbReference type="SMART" id="SM00382">
    <property type="entry name" value="AAA"/>
    <property type="match status" value="1"/>
</dbReference>
<dbReference type="FunFam" id="3.40.50.300:FF:000006">
    <property type="entry name" value="DNA-binding transcriptional regulator NtrC"/>
    <property type="match status" value="1"/>
</dbReference>
<dbReference type="Gene3D" id="1.10.8.60">
    <property type="match status" value="1"/>
</dbReference>
<feature type="domain" description="Response regulatory" evidence="7">
    <location>
        <begin position="4"/>
        <end position="118"/>
    </location>
</feature>
<feature type="domain" description="Sigma-54 factor interaction" evidence="6">
    <location>
        <begin position="131"/>
        <end position="360"/>
    </location>
</feature>
<dbReference type="Pfam" id="PF02954">
    <property type="entry name" value="HTH_8"/>
    <property type="match status" value="1"/>
</dbReference>
<dbReference type="PROSITE" id="PS50110">
    <property type="entry name" value="RESPONSE_REGULATORY"/>
    <property type="match status" value="1"/>
</dbReference>
<dbReference type="SMART" id="SM00448">
    <property type="entry name" value="REC"/>
    <property type="match status" value="1"/>
</dbReference>
<dbReference type="PATRIC" id="fig|1339314.3.peg.3672"/>
<feature type="modified residue" description="4-aspartylphosphate" evidence="5">
    <location>
        <position position="53"/>
    </location>
</feature>
<dbReference type="GO" id="GO:0005524">
    <property type="term" value="F:ATP binding"/>
    <property type="evidence" value="ECO:0007669"/>
    <property type="project" value="UniProtKB-KW"/>
</dbReference>
<dbReference type="CDD" id="cd00009">
    <property type="entry name" value="AAA"/>
    <property type="match status" value="1"/>
</dbReference>
<dbReference type="InterPro" id="IPR025944">
    <property type="entry name" value="Sigma_54_int_dom_CS"/>
</dbReference>
<dbReference type="InterPro" id="IPR003593">
    <property type="entry name" value="AAA+_ATPase"/>
</dbReference>
<accession>A0A016ARY5</accession>
<protein>
    <submittedName>
        <fullName evidence="8">AAA domain family protein</fullName>
    </submittedName>
</protein>
<dbReference type="Gene3D" id="3.40.50.300">
    <property type="entry name" value="P-loop containing nucleotide triphosphate hydrolases"/>
    <property type="match status" value="1"/>
</dbReference>
<dbReference type="Pfam" id="PF00158">
    <property type="entry name" value="Sigma54_activat"/>
    <property type="match status" value="1"/>
</dbReference>
<sequence>MKRTLLIVEDNLILCDILEKWLLKAGYGVLTATDEPSARRKIKENDVALVLTDVRLPEGNGISLLEWSVSQGLHIPFVVMTEYASIADAVRAVKLGAKDYLPKPVYEGQLLELLRGLLGLPVAVPKRKILMKRRSVAFRETERIACRVAPLDCSVMILGPNGCGKESVAQLIQQHSGRRDKPFVAVNCGCIQRELAASEFFGHVKGAFTDAKKETVGYFEVARGGTLFLDEIGNMPSGMQALLLRVLQERVYCPVGSRKELEADVRILSATNEDMERAIREGRFREDLYYRLAEFEVRQPSLSECPEDILPLADFFREQHSEEMRVKTSGFTEQAKISMLSHSWPGNVRELGNRVRRAVLLAESPLLTHKDMELDAAVCKTSRKCLLNETDEKELVKKTLDVYDGNVSRAAEALGMSRPTLYKKMERYGLK</sequence>
<dbReference type="PROSITE" id="PS00688">
    <property type="entry name" value="SIGMA54_INTERACT_3"/>
    <property type="match status" value="1"/>
</dbReference>
<keyword evidence="4" id="KW-0804">Transcription</keyword>
<name>A0A016ARY5_BACFG</name>
<dbReference type="SUPFAM" id="SSF52540">
    <property type="entry name" value="P-loop containing nucleoside triphosphate hydrolases"/>
    <property type="match status" value="1"/>
</dbReference>
<dbReference type="InterPro" id="IPR011006">
    <property type="entry name" value="CheY-like_superfamily"/>
</dbReference>
<dbReference type="InterPro" id="IPR001789">
    <property type="entry name" value="Sig_transdc_resp-reg_receiver"/>
</dbReference>
<reference evidence="8 9" key="1">
    <citation type="submission" date="2014-02" db="EMBL/GenBank/DDBJ databases">
        <authorList>
            <person name="Sears C."/>
            <person name="Carroll K."/>
            <person name="Sack B.R."/>
            <person name="Qadri F."/>
            <person name="Myers L.L."/>
            <person name="Chung G.-T."/>
            <person name="Escheverria P."/>
            <person name="Fraser C.M."/>
            <person name="Sadzewicz L."/>
            <person name="Shefchek K.A."/>
            <person name="Tallon L."/>
            <person name="Das S.P."/>
            <person name="Daugherty S."/>
            <person name="Mongodin E.F."/>
        </authorList>
    </citation>
    <scope>NUCLEOTIDE SEQUENCE [LARGE SCALE GENOMIC DNA]</scope>
    <source>
        <strain evidence="8 9">3976T8</strain>
    </source>
</reference>
<dbReference type="SUPFAM" id="SSF46689">
    <property type="entry name" value="Homeodomain-like"/>
    <property type="match status" value="1"/>
</dbReference>
<evidence type="ECO:0000256" key="5">
    <source>
        <dbReference type="PROSITE-ProRule" id="PRU00169"/>
    </source>
</evidence>
<dbReference type="GO" id="GO:0000160">
    <property type="term" value="P:phosphorelay signal transduction system"/>
    <property type="evidence" value="ECO:0007669"/>
    <property type="project" value="InterPro"/>
</dbReference>
<evidence type="ECO:0000313" key="9">
    <source>
        <dbReference type="Proteomes" id="UP000020938"/>
    </source>
</evidence>
<dbReference type="Pfam" id="PF25601">
    <property type="entry name" value="AAA_lid_14"/>
    <property type="match status" value="1"/>
</dbReference>
<dbReference type="PANTHER" id="PTHR32071">
    <property type="entry name" value="TRANSCRIPTIONAL REGULATORY PROTEIN"/>
    <property type="match status" value="1"/>
</dbReference>
<keyword evidence="1" id="KW-0547">Nucleotide-binding</keyword>
<dbReference type="InterPro" id="IPR009057">
    <property type="entry name" value="Homeodomain-like_sf"/>
</dbReference>
<dbReference type="RefSeq" id="WP_032598833.1">
    <property type="nucleotide sequence ID" value="NZ_JGDS01000062.1"/>
</dbReference>
<evidence type="ECO:0000256" key="1">
    <source>
        <dbReference type="ARBA" id="ARBA00022741"/>
    </source>
</evidence>
<evidence type="ECO:0000313" key="8">
    <source>
        <dbReference type="EMBL" id="EXZ71918.1"/>
    </source>
</evidence>
<dbReference type="InterPro" id="IPR027417">
    <property type="entry name" value="P-loop_NTPase"/>
</dbReference>
<dbReference type="Gene3D" id="1.10.10.60">
    <property type="entry name" value="Homeodomain-like"/>
    <property type="match status" value="1"/>
</dbReference>
<dbReference type="GO" id="GO:0043565">
    <property type="term" value="F:sequence-specific DNA binding"/>
    <property type="evidence" value="ECO:0007669"/>
    <property type="project" value="InterPro"/>
</dbReference>
<comment type="caution">
    <text evidence="8">The sequence shown here is derived from an EMBL/GenBank/DDBJ whole genome shotgun (WGS) entry which is preliminary data.</text>
</comment>
<dbReference type="InterPro" id="IPR002197">
    <property type="entry name" value="HTH_Fis"/>
</dbReference>
<evidence type="ECO:0000256" key="3">
    <source>
        <dbReference type="ARBA" id="ARBA00023015"/>
    </source>
</evidence>
<dbReference type="CDD" id="cd00156">
    <property type="entry name" value="REC"/>
    <property type="match status" value="1"/>
</dbReference>
<evidence type="ECO:0000259" key="6">
    <source>
        <dbReference type="PROSITE" id="PS50045"/>
    </source>
</evidence>
<dbReference type="Gene3D" id="3.40.50.2300">
    <property type="match status" value="1"/>
</dbReference>
<proteinExistence type="predicted"/>
<evidence type="ECO:0000256" key="4">
    <source>
        <dbReference type="ARBA" id="ARBA00023163"/>
    </source>
</evidence>